<comment type="caution">
    <text evidence="2">The sequence shown here is derived from an EMBL/GenBank/DDBJ whole genome shotgun (WGS) entry which is preliminary data.</text>
</comment>
<evidence type="ECO:0000313" key="3">
    <source>
        <dbReference type="Proteomes" id="UP000887116"/>
    </source>
</evidence>
<feature type="compositionally biased region" description="Polar residues" evidence="1">
    <location>
        <begin position="138"/>
        <end position="150"/>
    </location>
</feature>
<sequence>NSYHEALPQDDVISSNSWLKSSKKSENMKTYLRKDREAARVQCMTKMKESSFLPKSPQLVSFTGWRDPTVSTPRTSSFRGSQASVDAKPEASRKERTVRETSIDSITEEERRMKESSFLPKSPQLVSFTGWRDPTVPTPRTSSFRGSQASVDARPKASRKERTVRETSIDGITEEERRMTDSCPIPKNPCLPPNLHYLYYELPFLRQFAPEKPEASTTPQAASSSSYIPREGSESGIEGMSEEERIRRRIVKRVYASDSVPRVADHSMVMYYPFGGGRHQEPQETDEPKMTDYSIFMPKPNETEKEFWHKFMLYIKEMRSVLETRIRQIPGIAATSIGPFTELSSHRRANTTVTIGEAMQLLVQNLYGTSPDSDRALVKFVDGMIQRPETVFEKYL</sequence>
<dbReference type="Proteomes" id="UP000887116">
    <property type="component" value="Unassembled WGS sequence"/>
</dbReference>
<accession>A0A8X6KM92</accession>
<evidence type="ECO:0000256" key="1">
    <source>
        <dbReference type="SAM" id="MobiDB-lite"/>
    </source>
</evidence>
<feature type="compositionally biased region" description="Basic and acidic residues" evidence="1">
    <location>
        <begin position="87"/>
        <end position="101"/>
    </location>
</feature>
<dbReference type="AlphaFoldDB" id="A0A8X6KM92"/>
<keyword evidence="3" id="KW-1185">Reference proteome</keyword>
<evidence type="ECO:0000313" key="2">
    <source>
        <dbReference type="EMBL" id="GFQ77931.1"/>
    </source>
</evidence>
<feature type="compositionally biased region" description="Basic and acidic residues" evidence="1">
    <location>
        <begin position="153"/>
        <end position="167"/>
    </location>
</feature>
<feature type="compositionally biased region" description="Polar residues" evidence="1">
    <location>
        <begin position="69"/>
        <end position="84"/>
    </location>
</feature>
<dbReference type="EMBL" id="BMAO01011948">
    <property type="protein sequence ID" value="GFQ77931.1"/>
    <property type="molecule type" value="Genomic_DNA"/>
</dbReference>
<feature type="compositionally biased region" description="Low complexity" evidence="1">
    <location>
        <begin position="215"/>
        <end position="226"/>
    </location>
</feature>
<feature type="region of interest" description="Disordered" evidence="1">
    <location>
        <begin position="211"/>
        <end position="241"/>
    </location>
</feature>
<feature type="non-terminal residue" evidence="2">
    <location>
        <position position="396"/>
    </location>
</feature>
<reference evidence="2" key="1">
    <citation type="submission" date="2020-07" db="EMBL/GenBank/DDBJ databases">
        <title>Multicomponent nature underlies the extraordinary mechanical properties of spider dragline silk.</title>
        <authorList>
            <person name="Kono N."/>
            <person name="Nakamura H."/>
            <person name="Mori M."/>
            <person name="Yoshida Y."/>
            <person name="Ohtoshi R."/>
            <person name="Malay A.D."/>
            <person name="Moran D.A.P."/>
            <person name="Tomita M."/>
            <person name="Numata K."/>
            <person name="Arakawa K."/>
        </authorList>
    </citation>
    <scope>NUCLEOTIDE SEQUENCE</scope>
</reference>
<feature type="region of interest" description="Disordered" evidence="1">
    <location>
        <begin position="129"/>
        <end position="167"/>
    </location>
</feature>
<proteinExistence type="predicted"/>
<feature type="region of interest" description="Disordered" evidence="1">
    <location>
        <begin position="64"/>
        <end position="101"/>
    </location>
</feature>
<gene>
    <name evidence="2" type="ORF">TNCT_291231</name>
</gene>
<protein>
    <submittedName>
        <fullName evidence="2">Uncharacterized protein</fullName>
    </submittedName>
</protein>
<name>A0A8X6KM92_TRICU</name>
<organism evidence="2 3">
    <name type="scientific">Trichonephila clavata</name>
    <name type="common">Joro spider</name>
    <name type="synonym">Nephila clavata</name>
    <dbReference type="NCBI Taxonomy" id="2740835"/>
    <lineage>
        <taxon>Eukaryota</taxon>
        <taxon>Metazoa</taxon>
        <taxon>Ecdysozoa</taxon>
        <taxon>Arthropoda</taxon>
        <taxon>Chelicerata</taxon>
        <taxon>Arachnida</taxon>
        <taxon>Araneae</taxon>
        <taxon>Araneomorphae</taxon>
        <taxon>Entelegynae</taxon>
        <taxon>Araneoidea</taxon>
        <taxon>Nephilidae</taxon>
        <taxon>Trichonephila</taxon>
    </lineage>
</organism>